<accession>K9YNW1</accession>
<reference evidence="3" key="1">
    <citation type="journal article" date="2013" name="Proc. Natl. Acad. Sci. U.S.A.">
        <title>Improving the coverage of the cyanobacterial phylum using diversity-driven genome sequencing.</title>
        <authorList>
            <person name="Shih P.M."/>
            <person name="Wu D."/>
            <person name="Latifi A."/>
            <person name="Axen S.D."/>
            <person name="Fewer D.P."/>
            <person name="Talla E."/>
            <person name="Calteau A."/>
            <person name="Cai F."/>
            <person name="Tandeau de Marsac N."/>
            <person name="Rippka R."/>
            <person name="Herdman M."/>
            <person name="Sivonen K."/>
            <person name="Coursin T."/>
            <person name="Laurent T."/>
            <person name="Goodwin L."/>
            <person name="Nolan M."/>
            <person name="Davenport K.W."/>
            <person name="Han C.S."/>
            <person name="Rubin E.M."/>
            <person name="Eisen J.A."/>
            <person name="Woyke T."/>
            <person name="Gugger M."/>
            <person name="Kerfeld C.A."/>
        </authorList>
    </citation>
    <scope>NUCLEOTIDE SEQUENCE [LARGE SCALE GENOMIC DNA]</scope>
    <source>
        <strain evidence="3">ATCC 29140 / PCC 7202</strain>
    </source>
</reference>
<dbReference type="STRING" id="292563.Cyast_2155"/>
<dbReference type="EMBL" id="CP003940">
    <property type="protein sequence ID" value="AFZ48105.1"/>
    <property type="molecule type" value="Genomic_DNA"/>
</dbReference>
<dbReference type="Proteomes" id="UP000010483">
    <property type="component" value="Chromosome"/>
</dbReference>
<dbReference type="HOGENOM" id="CLU_766665_0_0_3"/>
<keyword evidence="3" id="KW-1185">Reference proteome</keyword>
<protein>
    <submittedName>
        <fullName evidence="2">Uncharacterized protein</fullName>
    </submittedName>
</protein>
<sequence length="315" mass="36297">MALENSPNSQEKIYYLSPSNKIHSSECRHCKPEMEGWQKMDSFSMALENDGIPCRLCCPSSKAIEDAKKKEDSSHKPLPHIKLKENSASNHEISEKAIHNKEKNFSPDRKRYKILAGNGCHQAIAEVHGILVPPAEEDGCHNLILPDGCVLEASFKDARLKWLAYNREGVLGAHWFRGYPKMKDNKLVAFQIVAWDLDMPTNERGWETWEFTGVWTVQKNLTVQRSMGLKEVRQQARETGFIKKFKYTFNNTYDWLKNKKLWSGYVYKLICRREGDTLKIQKVIPYACPRIKPVPRGRNNKPKNFDTGKPQLSSN</sequence>
<feature type="region of interest" description="Disordered" evidence="1">
    <location>
        <begin position="293"/>
        <end position="315"/>
    </location>
</feature>
<evidence type="ECO:0000256" key="1">
    <source>
        <dbReference type="SAM" id="MobiDB-lite"/>
    </source>
</evidence>
<evidence type="ECO:0000313" key="2">
    <source>
        <dbReference type="EMBL" id="AFZ48105.1"/>
    </source>
</evidence>
<gene>
    <name evidence="2" type="ordered locus">Cyast_2155</name>
</gene>
<name>K9YNW1_CYASC</name>
<organism evidence="2 3">
    <name type="scientific">Cyanobacterium stanieri (strain ATCC 29140 / PCC 7202)</name>
    <dbReference type="NCBI Taxonomy" id="292563"/>
    <lineage>
        <taxon>Bacteria</taxon>
        <taxon>Bacillati</taxon>
        <taxon>Cyanobacteriota</taxon>
        <taxon>Cyanophyceae</taxon>
        <taxon>Oscillatoriophycideae</taxon>
        <taxon>Chroococcales</taxon>
        <taxon>Geminocystaceae</taxon>
        <taxon>Cyanobacterium</taxon>
    </lineage>
</organism>
<dbReference type="AlphaFoldDB" id="K9YNW1"/>
<dbReference type="KEGG" id="csn:Cyast_2155"/>
<evidence type="ECO:0000313" key="3">
    <source>
        <dbReference type="Proteomes" id="UP000010483"/>
    </source>
</evidence>
<dbReference type="BioCyc" id="CSTA292563:G1353-2160-MONOMER"/>
<proteinExistence type="predicted"/>